<comment type="caution">
    <text evidence="1">The sequence shown here is derived from an EMBL/GenBank/DDBJ whole genome shotgun (WGS) entry which is preliminary data.</text>
</comment>
<dbReference type="EMBL" id="BARS01056687">
    <property type="protein sequence ID" value="GAG44845.1"/>
    <property type="molecule type" value="Genomic_DNA"/>
</dbReference>
<feature type="non-terminal residue" evidence="1">
    <location>
        <position position="1"/>
    </location>
</feature>
<proteinExistence type="predicted"/>
<dbReference type="InterPro" id="IPR029063">
    <property type="entry name" value="SAM-dependent_MTases_sf"/>
</dbReference>
<dbReference type="PANTHER" id="PTHR40036:SF1">
    <property type="entry name" value="MACROCIN O-METHYLTRANSFERASE"/>
    <property type="match status" value="1"/>
</dbReference>
<accession>X0XNS1</accession>
<dbReference type="PANTHER" id="PTHR40036">
    <property type="entry name" value="MACROCIN O-METHYLTRANSFERASE"/>
    <property type="match status" value="1"/>
</dbReference>
<dbReference type="Pfam" id="PF05711">
    <property type="entry name" value="TylF"/>
    <property type="match status" value="1"/>
</dbReference>
<feature type="non-terminal residue" evidence="1">
    <location>
        <position position="167"/>
    </location>
</feature>
<dbReference type="InterPro" id="IPR008884">
    <property type="entry name" value="TylF_MeTrfase"/>
</dbReference>
<sequence>KGGSAINLSLVCRITGRKLKVYDSFEGLPDGEKGDRTATGYKKGDYLGTLEEVKMNIERYGKIEHCEFVKGWFNETLPKLDSPILLAWLDVDLEASLHTCVKHIWPNLVDNGYIFIDESIDTAYISLFYSEKWWQKYFNCSPPGLIGGGTGLPLGQYYIGPWSQRND</sequence>
<organism evidence="1">
    <name type="scientific">marine sediment metagenome</name>
    <dbReference type="NCBI Taxonomy" id="412755"/>
    <lineage>
        <taxon>unclassified sequences</taxon>
        <taxon>metagenomes</taxon>
        <taxon>ecological metagenomes</taxon>
    </lineage>
</organism>
<dbReference type="AlphaFoldDB" id="X0XNS1"/>
<evidence type="ECO:0000313" key="1">
    <source>
        <dbReference type="EMBL" id="GAG44845.1"/>
    </source>
</evidence>
<dbReference type="Gene3D" id="3.40.50.150">
    <property type="entry name" value="Vaccinia Virus protein VP39"/>
    <property type="match status" value="1"/>
</dbReference>
<reference evidence="1" key="1">
    <citation type="journal article" date="2014" name="Front. Microbiol.">
        <title>High frequency of phylogenetically diverse reductive dehalogenase-homologous genes in deep subseafloor sedimentary metagenomes.</title>
        <authorList>
            <person name="Kawai M."/>
            <person name="Futagami T."/>
            <person name="Toyoda A."/>
            <person name="Takaki Y."/>
            <person name="Nishi S."/>
            <person name="Hori S."/>
            <person name="Arai W."/>
            <person name="Tsubouchi T."/>
            <person name="Morono Y."/>
            <person name="Uchiyama I."/>
            <person name="Ito T."/>
            <person name="Fujiyama A."/>
            <person name="Inagaki F."/>
            <person name="Takami H."/>
        </authorList>
    </citation>
    <scope>NUCLEOTIDE SEQUENCE</scope>
    <source>
        <strain evidence="1">Expedition CK06-06</strain>
    </source>
</reference>
<name>X0XNS1_9ZZZZ</name>
<gene>
    <name evidence="1" type="ORF">S01H1_83396</name>
</gene>
<protein>
    <submittedName>
        <fullName evidence="1">Uncharacterized protein</fullName>
    </submittedName>
</protein>